<feature type="domain" description="DUF5615" evidence="1">
    <location>
        <begin position="7"/>
        <end position="114"/>
    </location>
</feature>
<dbReference type="InterPro" id="IPR041049">
    <property type="entry name" value="DUF5615"/>
</dbReference>
<evidence type="ECO:0000313" key="2">
    <source>
        <dbReference type="EMBL" id="WOK05379.1"/>
    </source>
</evidence>
<gene>
    <name evidence="2" type="ORF">RT717_20065</name>
</gene>
<reference evidence="2 3" key="1">
    <citation type="journal article" date="2023" name="Microbiol. Resour. Announc.">
        <title>Complete Genome Sequence of Imperialibacter roseus strain P4T.</title>
        <authorList>
            <person name="Tizabi D.R."/>
            <person name="Bachvaroff T."/>
            <person name="Hill R.T."/>
        </authorList>
    </citation>
    <scope>NUCLEOTIDE SEQUENCE [LARGE SCALE GENOMIC DNA]</scope>
    <source>
        <strain evidence="2 3">P4T</strain>
    </source>
</reference>
<name>A0ABZ0ILK8_9BACT</name>
<dbReference type="Pfam" id="PF18480">
    <property type="entry name" value="DUF5615"/>
    <property type="match status" value="1"/>
</dbReference>
<evidence type="ECO:0000259" key="1">
    <source>
        <dbReference type="Pfam" id="PF18480"/>
    </source>
</evidence>
<protein>
    <submittedName>
        <fullName evidence="2">DUF5615 family PIN-like protein</fullName>
    </submittedName>
</protein>
<accession>A0ABZ0ILK8</accession>
<sequence>MKPEWEIWLDANISPAIAKWMDAYVELPVKSSYKLNFNQLGDQEIFQIAKDYGHIILISKDADFSDLTSRLGAPPKLIKIGIGNCDNQKLWDFIRKRLLNSIDLLTNTDTAIIELN</sequence>
<dbReference type="Proteomes" id="UP001302349">
    <property type="component" value="Chromosome"/>
</dbReference>
<organism evidence="2 3">
    <name type="scientific">Imperialibacter roseus</name>
    <dbReference type="NCBI Taxonomy" id="1324217"/>
    <lineage>
        <taxon>Bacteria</taxon>
        <taxon>Pseudomonadati</taxon>
        <taxon>Bacteroidota</taxon>
        <taxon>Cytophagia</taxon>
        <taxon>Cytophagales</taxon>
        <taxon>Flammeovirgaceae</taxon>
        <taxon>Imperialibacter</taxon>
    </lineage>
</organism>
<dbReference type="RefSeq" id="WP_317488139.1">
    <property type="nucleotide sequence ID" value="NZ_CP136051.1"/>
</dbReference>
<evidence type="ECO:0000313" key="3">
    <source>
        <dbReference type="Proteomes" id="UP001302349"/>
    </source>
</evidence>
<keyword evidence="3" id="KW-1185">Reference proteome</keyword>
<dbReference type="EMBL" id="CP136051">
    <property type="protein sequence ID" value="WOK05379.1"/>
    <property type="molecule type" value="Genomic_DNA"/>
</dbReference>
<proteinExistence type="predicted"/>